<dbReference type="EMBL" id="AWFB01000078">
    <property type="protein sequence ID" value="RAN30634.1"/>
    <property type="molecule type" value="Genomic_DNA"/>
</dbReference>
<comment type="caution">
    <text evidence="2">The sequence shown here is derived from an EMBL/GenBank/DDBJ whole genome shotgun (WGS) entry which is preliminary data.</text>
</comment>
<evidence type="ECO:0000313" key="2">
    <source>
        <dbReference type="EMBL" id="RAN30634.1"/>
    </source>
</evidence>
<dbReference type="Proteomes" id="UP000249123">
    <property type="component" value="Unassembled WGS sequence"/>
</dbReference>
<protein>
    <submittedName>
        <fullName evidence="2">Uncharacterized protein</fullName>
    </submittedName>
</protein>
<gene>
    <name evidence="2" type="ORF">HY3_05650</name>
</gene>
<keyword evidence="3" id="KW-1185">Reference proteome</keyword>
<feature type="compositionally biased region" description="Basic and acidic residues" evidence="1">
    <location>
        <begin position="1"/>
        <end position="12"/>
    </location>
</feature>
<sequence>MKTPFEIERSDMPDAPDDQTPPAAGLEGAEQENKDNGAAHDGGALQAVLLSYVGKVPPGRIVHGPAETIRPLIKEGKARPATKGDIGIAAGRTVGLPLILSLRKF</sequence>
<proteinExistence type="predicted"/>
<name>A0A8B2PFW3_9PROT</name>
<reference evidence="2 3" key="1">
    <citation type="submission" date="2013-04" db="EMBL/GenBank/DDBJ databases">
        <title>Hyphomonas sp. T24B3 Genome Sequencing.</title>
        <authorList>
            <person name="Lai Q."/>
            <person name="Shao Z."/>
        </authorList>
    </citation>
    <scope>NUCLEOTIDE SEQUENCE [LARGE SCALE GENOMIC DNA]</scope>
    <source>
        <strain evidence="2 3">T24B3</strain>
    </source>
</reference>
<dbReference type="AlphaFoldDB" id="A0A8B2PFW3"/>
<evidence type="ECO:0000256" key="1">
    <source>
        <dbReference type="SAM" id="MobiDB-lite"/>
    </source>
</evidence>
<evidence type="ECO:0000313" key="3">
    <source>
        <dbReference type="Proteomes" id="UP000249123"/>
    </source>
</evidence>
<accession>A0A8B2PFW3</accession>
<dbReference type="RefSeq" id="WP_112063388.1">
    <property type="nucleotide sequence ID" value="NZ_AWFB01000078.1"/>
</dbReference>
<organism evidence="2 3">
    <name type="scientific">Hyphomonas pacifica</name>
    <dbReference type="NCBI Taxonomy" id="1280941"/>
    <lineage>
        <taxon>Bacteria</taxon>
        <taxon>Pseudomonadati</taxon>
        <taxon>Pseudomonadota</taxon>
        <taxon>Alphaproteobacteria</taxon>
        <taxon>Hyphomonadales</taxon>
        <taxon>Hyphomonadaceae</taxon>
        <taxon>Hyphomonas</taxon>
    </lineage>
</organism>
<feature type="region of interest" description="Disordered" evidence="1">
    <location>
        <begin position="1"/>
        <end position="41"/>
    </location>
</feature>